<dbReference type="GO" id="GO:0043802">
    <property type="term" value="F:hydrogenobyrinic acid a,c-diamide synthase (glutamine-hydrolysing) activity"/>
    <property type="evidence" value="ECO:0007669"/>
    <property type="project" value="UniProtKB-EC"/>
</dbReference>
<evidence type="ECO:0000256" key="4">
    <source>
        <dbReference type="ARBA" id="ARBA00022598"/>
    </source>
</evidence>
<evidence type="ECO:0000313" key="12">
    <source>
        <dbReference type="EMBL" id="MDQ0999511.1"/>
    </source>
</evidence>
<dbReference type="InterPro" id="IPR027417">
    <property type="entry name" value="P-loop_NTPase"/>
</dbReference>
<comment type="miscellaneous">
    <text evidence="9">The a and c carboxylates of hydrogenobyrinate are activated for nucleophilic attack via formation of a phosphorylated intermediate by ATP. CobB catalyzes first the amidation of the c-carboxylate, and then that of the a-carboxylate.</text>
</comment>
<comment type="caution">
    <text evidence="12">The sequence shown here is derived from an EMBL/GenBank/DDBJ whole genome shotgun (WGS) entry which is preliminary data.</text>
</comment>
<dbReference type="RefSeq" id="WP_307285906.1">
    <property type="nucleotide sequence ID" value="NZ_JAUSZT010000003.1"/>
</dbReference>
<gene>
    <name evidence="9" type="primary">cobB</name>
    <name evidence="12" type="ORF">QFZ34_004693</name>
</gene>
<feature type="domain" description="CobQ/CobB/MinD/ParA nucleotide binding" evidence="10">
    <location>
        <begin position="5"/>
        <end position="187"/>
    </location>
</feature>
<dbReference type="Proteomes" id="UP001237780">
    <property type="component" value="Unassembled WGS sequence"/>
</dbReference>
<dbReference type="InterPro" id="IPR011698">
    <property type="entry name" value="GATase_3"/>
</dbReference>
<evidence type="ECO:0000256" key="6">
    <source>
        <dbReference type="ARBA" id="ARBA00022840"/>
    </source>
</evidence>
<dbReference type="InterPro" id="IPR029062">
    <property type="entry name" value="Class_I_gatase-like"/>
</dbReference>
<dbReference type="Gene3D" id="3.40.50.880">
    <property type="match status" value="1"/>
</dbReference>
<keyword evidence="5 9" id="KW-0547">Nucleotide-binding</keyword>
<name>A0ABU0SFG2_9HYPH</name>
<dbReference type="HAMAP" id="MF_00027">
    <property type="entry name" value="CobB_CbiA"/>
    <property type="match status" value="1"/>
</dbReference>
<keyword evidence="8 9" id="KW-0315">Glutamine amidotransferase</keyword>
<evidence type="ECO:0000256" key="5">
    <source>
        <dbReference type="ARBA" id="ARBA00022741"/>
    </source>
</evidence>
<evidence type="ECO:0000256" key="1">
    <source>
        <dbReference type="ARBA" id="ARBA00001946"/>
    </source>
</evidence>
<keyword evidence="13" id="KW-1185">Reference proteome</keyword>
<dbReference type="CDD" id="cd05388">
    <property type="entry name" value="CobB_N"/>
    <property type="match status" value="1"/>
</dbReference>
<dbReference type="InterPro" id="IPR004484">
    <property type="entry name" value="CbiA/CobB_synth"/>
</dbReference>
<feature type="domain" description="CobB/CobQ-like glutamine amidotransferase" evidence="11">
    <location>
        <begin position="243"/>
        <end position="428"/>
    </location>
</feature>
<evidence type="ECO:0000256" key="9">
    <source>
        <dbReference type="HAMAP-Rule" id="MF_00027"/>
    </source>
</evidence>
<evidence type="ECO:0000256" key="7">
    <source>
        <dbReference type="ARBA" id="ARBA00022842"/>
    </source>
</evidence>
<keyword evidence="3 9" id="KW-0169">Cobalamin biosynthesis</keyword>
<reference evidence="12 13" key="1">
    <citation type="submission" date="2023-07" db="EMBL/GenBank/DDBJ databases">
        <title>Comparative genomics of wheat-associated soil bacteria to identify genetic determinants of phenazine resistance.</title>
        <authorList>
            <person name="Mouncey N."/>
        </authorList>
    </citation>
    <scope>NUCLEOTIDE SEQUENCE [LARGE SCALE GENOMIC DNA]</scope>
    <source>
        <strain evidence="12 13">W4I11</strain>
    </source>
</reference>
<dbReference type="Gene3D" id="3.40.50.300">
    <property type="entry name" value="P-loop containing nucleotide triphosphate hydrolases"/>
    <property type="match status" value="1"/>
</dbReference>
<comment type="function">
    <text evidence="9">Catalyzes the ATP-dependent amidation of the two carboxylate groups at positions a and c of hydrogenobyrinate, using either L-glutamine or ammonia as the nitrogen source.</text>
</comment>
<sequence length="432" mass="46233">MKGFLIAAPSSGSGKTTVTLGLLRALRNLGVNIAPAKAGPDYIDPAYHAVAAGAPCVNLDPWAMRPDLISALASRHAEGDKTLIVEGMMGLFDGALDGKGSAAELAKHLSLPIILVVDCARQSHSIAALVSGFRDFRRDVMIAGLILNRVGSARHEMMLRSALQPVGIPILGSLPKSEQLQLPERHLGLVQAGEHRDLDNFLENAGLMVSERIDIQSILDIAGRYGPLESMANVKRVPPLGQRIAVAQDNAFAFSYFHLLDGWRRRGAEISFFSPLADEVPAANSDAIYLPGGYPELYAGKLAAASHFAEGMKQAAAKTIPIYGECGGYMVLGESIEDAAGVSHRMLGLLPVETSFAKRKLHLGYRRLTPVEGSPFHTPLTGHEFHYASIVREGKAHRLFHVSDALDNDLGDAGLRVGSVSGSYMHVIDLVG</sequence>
<dbReference type="InterPro" id="IPR002586">
    <property type="entry name" value="CobQ/CobB/MinD/ParA_Nub-bd_dom"/>
</dbReference>
<organism evidence="12 13">
    <name type="scientific">Phyllobacterium ifriqiyense</name>
    <dbReference type="NCBI Taxonomy" id="314238"/>
    <lineage>
        <taxon>Bacteria</taxon>
        <taxon>Pseudomonadati</taxon>
        <taxon>Pseudomonadota</taxon>
        <taxon>Alphaproteobacteria</taxon>
        <taxon>Hyphomicrobiales</taxon>
        <taxon>Phyllobacteriaceae</taxon>
        <taxon>Phyllobacterium</taxon>
    </lineage>
</organism>
<accession>A0ABU0SFG2</accession>
<dbReference type="SUPFAM" id="SSF52540">
    <property type="entry name" value="P-loop containing nucleoside triphosphate hydrolases"/>
    <property type="match status" value="1"/>
</dbReference>
<dbReference type="NCBIfam" id="TIGR00379">
    <property type="entry name" value="cobB"/>
    <property type="match status" value="1"/>
</dbReference>
<dbReference type="Pfam" id="PF07685">
    <property type="entry name" value="GATase_3"/>
    <property type="match status" value="1"/>
</dbReference>
<comment type="cofactor">
    <cofactor evidence="1 9">
        <name>Mg(2+)</name>
        <dbReference type="ChEBI" id="CHEBI:18420"/>
    </cofactor>
</comment>
<evidence type="ECO:0000256" key="2">
    <source>
        <dbReference type="ARBA" id="ARBA00006205"/>
    </source>
</evidence>
<protein>
    <recommendedName>
        <fullName evidence="9">Hydrogenobyrinate a,c-diamide synthase</fullName>
        <ecNumber evidence="9">6.3.5.9</ecNumber>
    </recommendedName>
    <alternativeName>
        <fullName evidence="9">Hydrogenobyrinic acid a,c-diamide synthase</fullName>
    </alternativeName>
</protein>
<dbReference type="EMBL" id="JAUSZT010000003">
    <property type="protein sequence ID" value="MDQ0999511.1"/>
    <property type="molecule type" value="Genomic_DNA"/>
</dbReference>
<comment type="pathway">
    <text evidence="9">Cofactor biosynthesis; adenosylcobalamin biosynthesis; cob(II)yrinate a,c-diamide from precorrin-2 (aerobic route): step 9/10.</text>
</comment>
<dbReference type="NCBIfam" id="NF002204">
    <property type="entry name" value="PRK01077.1"/>
    <property type="match status" value="1"/>
</dbReference>
<comment type="catalytic activity">
    <reaction evidence="9">
        <text>hydrogenobyrinate + 2 L-glutamine + 2 ATP + 2 H2O = hydrogenobyrinate a,c-diamide + 2 L-glutamate + 2 ADP + 2 phosphate + 2 H(+)</text>
        <dbReference type="Rhea" id="RHEA:12544"/>
        <dbReference type="ChEBI" id="CHEBI:15377"/>
        <dbReference type="ChEBI" id="CHEBI:15378"/>
        <dbReference type="ChEBI" id="CHEBI:29985"/>
        <dbReference type="ChEBI" id="CHEBI:30616"/>
        <dbReference type="ChEBI" id="CHEBI:43474"/>
        <dbReference type="ChEBI" id="CHEBI:58359"/>
        <dbReference type="ChEBI" id="CHEBI:77873"/>
        <dbReference type="ChEBI" id="CHEBI:77874"/>
        <dbReference type="ChEBI" id="CHEBI:456216"/>
        <dbReference type="EC" id="6.3.5.9"/>
    </reaction>
</comment>
<dbReference type="PROSITE" id="PS51274">
    <property type="entry name" value="GATASE_COBBQ"/>
    <property type="match status" value="1"/>
</dbReference>
<dbReference type="EC" id="6.3.5.9" evidence="9"/>
<proteinExistence type="inferred from homology"/>
<dbReference type="GO" id="GO:0042242">
    <property type="term" value="F:cobyrinic acid a,c-diamide synthase activity"/>
    <property type="evidence" value="ECO:0007669"/>
    <property type="project" value="UniProtKB-EC"/>
</dbReference>
<dbReference type="PANTHER" id="PTHR43873:SF1">
    <property type="entry name" value="COBYRINATE A,C-DIAMIDE SYNTHASE"/>
    <property type="match status" value="1"/>
</dbReference>
<evidence type="ECO:0000259" key="10">
    <source>
        <dbReference type="Pfam" id="PF01656"/>
    </source>
</evidence>
<dbReference type="Pfam" id="PF01656">
    <property type="entry name" value="CbiA"/>
    <property type="match status" value="1"/>
</dbReference>
<evidence type="ECO:0000259" key="11">
    <source>
        <dbReference type="Pfam" id="PF07685"/>
    </source>
</evidence>
<comment type="similarity">
    <text evidence="9">Belongs to the CobB/CbiA family.</text>
</comment>
<keyword evidence="6 9" id="KW-0067">ATP-binding</keyword>
<evidence type="ECO:0000313" key="13">
    <source>
        <dbReference type="Proteomes" id="UP001237780"/>
    </source>
</evidence>
<feature type="site" description="Increases nucleophilicity of active site Cys" evidence="9">
    <location>
        <position position="426"/>
    </location>
</feature>
<comment type="similarity">
    <text evidence="2">Belongs to the CobB/CobQ family. CobQ subfamily.</text>
</comment>
<evidence type="ECO:0000256" key="8">
    <source>
        <dbReference type="ARBA" id="ARBA00022962"/>
    </source>
</evidence>
<dbReference type="PANTHER" id="PTHR43873">
    <property type="entry name" value="COBYRINATE A,C-DIAMIDE SYNTHASE"/>
    <property type="match status" value="1"/>
</dbReference>
<feature type="active site" description="Nucleophile" evidence="9">
    <location>
        <position position="326"/>
    </location>
</feature>
<evidence type="ECO:0000256" key="3">
    <source>
        <dbReference type="ARBA" id="ARBA00022573"/>
    </source>
</evidence>
<comment type="domain">
    <text evidence="9">Comprises of two domains. The C-terminal domain contains the binding site for glutamine and catalyzes the hydrolysis of this substrate to glutamate and ammonia. The N-terminal domain is anticipated to bind ATP and hydrogenobyrinate and catalyzes the ultimate synthesis of the diamide product. The ammonia produced via the glutaminase domain is probably translocated to the adjacent domain via a molecular tunnel, where it reacts with an activated intermediate.</text>
</comment>
<keyword evidence="4 9" id="KW-0436">Ligase</keyword>
<keyword evidence="7 9" id="KW-0460">Magnesium</keyword>
<dbReference type="SUPFAM" id="SSF52317">
    <property type="entry name" value="Class I glutamine amidotransferase-like"/>
    <property type="match status" value="1"/>
</dbReference>